<dbReference type="AlphaFoldDB" id="A0A6J4KKU5"/>
<evidence type="ECO:0000313" key="1">
    <source>
        <dbReference type="EMBL" id="CAA9307240.1"/>
    </source>
</evidence>
<accession>A0A6J4KKU5</accession>
<dbReference type="EMBL" id="CADCTQ010000486">
    <property type="protein sequence ID" value="CAA9307240.1"/>
    <property type="molecule type" value="Genomic_DNA"/>
</dbReference>
<organism evidence="1">
    <name type="scientific">uncultured Cytophagales bacterium</name>
    <dbReference type="NCBI Taxonomy" id="158755"/>
    <lineage>
        <taxon>Bacteria</taxon>
        <taxon>Pseudomonadati</taxon>
        <taxon>Bacteroidota</taxon>
        <taxon>Sphingobacteriia</taxon>
        <taxon>Sphingobacteriales</taxon>
        <taxon>environmental samples</taxon>
    </lineage>
</organism>
<proteinExistence type="predicted"/>
<sequence length="25" mass="2974">CLHPKVRQKVRQLRQISECPSLTRP</sequence>
<reference evidence="1" key="1">
    <citation type="submission" date="2020-02" db="EMBL/GenBank/DDBJ databases">
        <authorList>
            <person name="Meier V. D."/>
        </authorList>
    </citation>
    <scope>NUCLEOTIDE SEQUENCE</scope>
    <source>
        <strain evidence="1">AVDCRST_MAG56</strain>
    </source>
</reference>
<gene>
    <name evidence="1" type="ORF">AVDCRST_MAG56-5907</name>
</gene>
<protein>
    <submittedName>
        <fullName evidence="1">Uncharacterized protein</fullName>
    </submittedName>
</protein>
<feature type="non-terminal residue" evidence="1">
    <location>
        <position position="1"/>
    </location>
</feature>
<feature type="non-terminal residue" evidence="1">
    <location>
        <position position="25"/>
    </location>
</feature>
<name>A0A6J4KKU5_9SPHI</name>